<dbReference type="SUPFAM" id="SSF49401">
    <property type="entry name" value="Bacterial adhesins"/>
    <property type="match status" value="1"/>
</dbReference>
<evidence type="ECO:0000313" key="7">
    <source>
        <dbReference type="Proteomes" id="UP000298551"/>
    </source>
</evidence>
<dbReference type="InterPro" id="IPR050263">
    <property type="entry name" value="Bact_Fimbrial_Adh_Pro"/>
</dbReference>
<gene>
    <name evidence="6" type="ORF">E6B08_08170</name>
</gene>
<dbReference type="Gene3D" id="2.60.40.1090">
    <property type="entry name" value="Fimbrial-type adhesion domain"/>
    <property type="match status" value="1"/>
</dbReference>
<dbReference type="PANTHER" id="PTHR33420">
    <property type="entry name" value="FIMBRIAL SUBUNIT ELFA-RELATED"/>
    <property type="match status" value="1"/>
</dbReference>
<dbReference type="RefSeq" id="WP_136913551.1">
    <property type="nucleotide sequence ID" value="NZ_CP039371.1"/>
</dbReference>
<protein>
    <submittedName>
        <fullName evidence="6">Type 1 fimbrial protein</fullName>
    </submittedName>
</protein>
<dbReference type="PANTHER" id="PTHR33420:SF14">
    <property type="entry name" value="TYPE 1 FIMBRIN D-MANNOSE SPECIFIC ADHESIN"/>
    <property type="match status" value="1"/>
</dbReference>
<dbReference type="GO" id="GO:0043709">
    <property type="term" value="P:cell adhesion involved in single-species biofilm formation"/>
    <property type="evidence" value="ECO:0007669"/>
    <property type="project" value="TreeGrafter"/>
</dbReference>
<organism evidence="6 7">
    <name type="scientific">Pseudomonas putida</name>
    <name type="common">Arthrobacter siderocapsulatus</name>
    <dbReference type="NCBI Taxonomy" id="303"/>
    <lineage>
        <taxon>Bacteria</taxon>
        <taxon>Pseudomonadati</taxon>
        <taxon>Pseudomonadota</taxon>
        <taxon>Gammaproteobacteria</taxon>
        <taxon>Pseudomonadales</taxon>
        <taxon>Pseudomonadaceae</taxon>
        <taxon>Pseudomonas</taxon>
    </lineage>
</organism>
<evidence type="ECO:0000256" key="4">
    <source>
        <dbReference type="SAM" id="SignalP"/>
    </source>
</evidence>
<dbReference type="OrthoDB" id="7031916at2"/>
<feature type="signal peptide" evidence="4">
    <location>
        <begin position="1"/>
        <end position="19"/>
    </location>
</feature>
<evidence type="ECO:0000256" key="3">
    <source>
        <dbReference type="ARBA" id="ARBA00023263"/>
    </source>
</evidence>
<feature type="chain" id="PRO_5020618339" evidence="4">
    <location>
        <begin position="20"/>
        <end position="180"/>
    </location>
</feature>
<evidence type="ECO:0000313" key="6">
    <source>
        <dbReference type="EMBL" id="QCI11374.1"/>
    </source>
</evidence>
<sequence length="180" mass="18229">MKKILVALGLGMASHQALANTGAINFFGQVQSGTCAIEIIDPSTGLPASRIRMGNVNASEFKKADDEAASRSFGLRLTPGSAGCILLPGANASVTFTGSYGGAGASGTLYALEPGGASGLALVIKDNLGAPIDNGVASRPYPLHDSLPTDMIFTAAYKAIDASVTAGLANSDVQFRVDIP</sequence>
<name>A0A4D6X5T0_PSEPU</name>
<comment type="subcellular location">
    <subcellularLocation>
        <location evidence="1">Fimbrium</location>
    </subcellularLocation>
</comment>
<dbReference type="InterPro" id="IPR008966">
    <property type="entry name" value="Adhesion_dom_sf"/>
</dbReference>
<accession>A0A4D6X5T0</accession>
<keyword evidence="3" id="KW-0281">Fimbrium</keyword>
<feature type="domain" description="Fimbrial-type adhesion" evidence="5">
    <location>
        <begin position="24"/>
        <end position="179"/>
    </location>
</feature>
<evidence type="ECO:0000256" key="1">
    <source>
        <dbReference type="ARBA" id="ARBA00004561"/>
    </source>
</evidence>
<evidence type="ECO:0000259" key="5">
    <source>
        <dbReference type="Pfam" id="PF00419"/>
    </source>
</evidence>
<dbReference type="GO" id="GO:0009289">
    <property type="term" value="C:pilus"/>
    <property type="evidence" value="ECO:0007669"/>
    <property type="project" value="UniProtKB-SubCell"/>
</dbReference>
<comment type="similarity">
    <text evidence="2">Belongs to the fimbrial protein family.</text>
</comment>
<dbReference type="InterPro" id="IPR036937">
    <property type="entry name" value="Adhesion_dom_fimbrial_sf"/>
</dbReference>
<keyword evidence="4" id="KW-0732">Signal</keyword>
<reference evidence="7" key="1">
    <citation type="submission" date="2019-04" db="EMBL/GenBank/DDBJ databases">
        <title>Genome sequence of Pseudomonas putida 1290, an auxin catabolizing strain.</title>
        <authorList>
            <person name="Laird T.S."/>
            <person name="Leveau J.H.J."/>
        </authorList>
    </citation>
    <scope>NUCLEOTIDE SEQUENCE [LARGE SCALE GENOMIC DNA]</scope>
    <source>
        <strain evidence="7">1290</strain>
    </source>
</reference>
<dbReference type="EMBL" id="CP039371">
    <property type="protein sequence ID" value="QCI11374.1"/>
    <property type="molecule type" value="Genomic_DNA"/>
</dbReference>
<dbReference type="Pfam" id="PF00419">
    <property type="entry name" value="Fimbrial"/>
    <property type="match status" value="1"/>
</dbReference>
<evidence type="ECO:0000256" key="2">
    <source>
        <dbReference type="ARBA" id="ARBA00006671"/>
    </source>
</evidence>
<dbReference type="Proteomes" id="UP000298551">
    <property type="component" value="Chromosome"/>
</dbReference>
<dbReference type="AlphaFoldDB" id="A0A4D6X5T0"/>
<dbReference type="InterPro" id="IPR000259">
    <property type="entry name" value="Adhesion_dom_fimbrial"/>
</dbReference>
<proteinExistence type="inferred from homology"/>